<dbReference type="GO" id="GO:0005886">
    <property type="term" value="C:plasma membrane"/>
    <property type="evidence" value="ECO:0007669"/>
    <property type="project" value="UniProtKB-SubCell"/>
</dbReference>
<dbReference type="EMBL" id="QUSL01000007">
    <property type="protein sequence ID" value="RGD86246.1"/>
    <property type="molecule type" value="Genomic_DNA"/>
</dbReference>
<evidence type="ECO:0000256" key="4">
    <source>
        <dbReference type="ARBA" id="ARBA00022989"/>
    </source>
</evidence>
<sequence>MLFKKMIRDLWKNKVQFGAIFIMMFLGVFIFSGISSEYHGLEVALNNYIKENNLADAWLYQKEFSDSTLNELKKQTDYEQRMYVSTSNKAVDNSNIDLYITDSNKISTLKVVNGKSFNNQDDGIWLDAMYAKKNGYRLNDQITLKYQNFELSKKIIGLVYSPKNIYLAKEEQLTPNRQKYGFAYVNNNSFPNTLYHPNQLVLSSKKDISKIVDQLLAGNEYKLILQKDHPSVNMLTGEIAQHRSIGLVFSLAFLFIAVLITITTMHRVLQSQRMQLGILKALGFKKRKLLIHYLSHSTFICLVGSILGYWLGLIIMPALIYPMFEEMYVLPVLTSQPIVLGYLLPIGCTILCMLISFSVCFKYLKMNGATILYSNNLISNSSYSLAWSSNLPFRFQWNIRDIIRNKLRSLMTIFGVLGCTALLFSACGLYDTMTNLTDWNYTKLQNYKYKLNLNDNLNEEQIDYLLNQTKGQTLLESTAKIVIDEQNLDVSLTVLENNDYIKLAQDLSNFKSLKEGIALSKKTADKLDLKVGDIIKWKGNLDHQEYQSKISLIIRTPNIQGITIMKEEYLQTGHQYYPTAIIGSKNQDCLTNLTNISSIQYQQDLLESFDVLLEAMILIIIILVLGAIILGGVILYNLGVLSYLERYYEFSTLKVLGFKDTQIQKILVQQNIWLSMIGILLGLPVGYLLIEYMISTIQDTMDVINFIALPSYLYAILGTLVISWVISKIISLRIKHIDMVSSLKAND</sequence>
<dbReference type="PANTHER" id="PTHR30287">
    <property type="entry name" value="MEMBRANE COMPONENT OF PREDICTED ABC SUPERFAMILY METABOLITE UPTAKE TRANSPORTER"/>
    <property type="match status" value="1"/>
</dbReference>
<feature type="transmembrane region" description="Helical" evidence="6">
    <location>
        <begin position="15"/>
        <end position="34"/>
    </location>
</feature>
<evidence type="ECO:0000313" key="8">
    <source>
        <dbReference type="EMBL" id="RGD86246.1"/>
    </source>
</evidence>
<gene>
    <name evidence="8" type="ORF">DXB93_06390</name>
</gene>
<accession>A0A3E3EEK0</accession>
<dbReference type="PANTHER" id="PTHR30287:SF1">
    <property type="entry name" value="INNER MEMBRANE PROTEIN"/>
    <property type="match status" value="1"/>
</dbReference>
<feature type="transmembrane region" description="Helical" evidence="6">
    <location>
        <begin position="672"/>
        <end position="694"/>
    </location>
</feature>
<feature type="transmembrane region" description="Helical" evidence="6">
    <location>
        <begin position="245"/>
        <end position="269"/>
    </location>
</feature>
<organism evidence="8 9">
    <name type="scientific">Thomasclavelia ramosa</name>
    <dbReference type="NCBI Taxonomy" id="1547"/>
    <lineage>
        <taxon>Bacteria</taxon>
        <taxon>Bacillati</taxon>
        <taxon>Bacillota</taxon>
        <taxon>Erysipelotrichia</taxon>
        <taxon>Erysipelotrichales</taxon>
        <taxon>Coprobacillaceae</taxon>
        <taxon>Thomasclavelia</taxon>
    </lineage>
</organism>
<keyword evidence="5 6" id="KW-0472">Membrane</keyword>
<feature type="domain" description="ABC3 transporter permease C-terminal" evidence="7">
    <location>
        <begin position="622"/>
        <end position="738"/>
    </location>
</feature>
<evidence type="ECO:0000259" key="7">
    <source>
        <dbReference type="Pfam" id="PF02687"/>
    </source>
</evidence>
<feature type="transmembrane region" description="Helical" evidence="6">
    <location>
        <begin position="706"/>
        <end position="726"/>
    </location>
</feature>
<feature type="domain" description="ABC3 transporter permease C-terminal" evidence="7">
    <location>
        <begin position="248"/>
        <end position="367"/>
    </location>
</feature>
<dbReference type="InterPro" id="IPR038766">
    <property type="entry name" value="Membrane_comp_ABC_pdt"/>
</dbReference>
<keyword evidence="4 6" id="KW-1133">Transmembrane helix</keyword>
<proteinExistence type="predicted"/>
<dbReference type="RefSeq" id="WP_117581022.1">
    <property type="nucleotide sequence ID" value="NZ_QUSL01000007.1"/>
</dbReference>
<dbReference type="Pfam" id="PF02687">
    <property type="entry name" value="FtsX"/>
    <property type="match status" value="2"/>
</dbReference>
<evidence type="ECO:0000256" key="6">
    <source>
        <dbReference type="SAM" id="Phobius"/>
    </source>
</evidence>
<evidence type="ECO:0000256" key="3">
    <source>
        <dbReference type="ARBA" id="ARBA00022692"/>
    </source>
</evidence>
<evidence type="ECO:0000256" key="5">
    <source>
        <dbReference type="ARBA" id="ARBA00023136"/>
    </source>
</evidence>
<feature type="transmembrane region" description="Helical" evidence="6">
    <location>
        <begin position="340"/>
        <end position="364"/>
    </location>
</feature>
<feature type="transmembrane region" description="Helical" evidence="6">
    <location>
        <begin position="615"/>
        <end position="638"/>
    </location>
</feature>
<comment type="caution">
    <text evidence="8">The sequence shown here is derived from an EMBL/GenBank/DDBJ whole genome shotgun (WGS) entry which is preliminary data.</text>
</comment>
<keyword evidence="3 6" id="KW-0812">Transmembrane</keyword>
<name>A0A3E3EEK0_9FIRM</name>
<keyword evidence="2" id="KW-1003">Cell membrane</keyword>
<evidence type="ECO:0000256" key="1">
    <source>
        <dbReference type="ARBA" id="ARBA00004651"/>
    </source>
</evidence>
<reference evidence="8 9" key="1">
    <citation type="submission" date="2018-08" db="EMBL/GenBank/DDBJ databases">
        <title>A genome reference for cultivated species of the human gut microbiota.</title>
        <authorList>
            <person name="Zou Y."/>
            <person name="Xue W."/>
            <person name="Luo G."/>
        </authorList>
    </citation>
    <scope>NUCLEOTIDE SEQUENCE [LARGE SCALE GENOMIC DNA]</scope>
    <source>
        <strain evidence="8 9">OM06-4</strain>
    </source>
</reference>
<dbReference type="Proteomes" id="UP000261032">
    <property type="component" value="Unassembled WGS sequence"/>
</dbReference>
<feature type="transmembrane region" description="Helical" evidence="6">
    <location>
        <begin position="410"/>
        <end position="431"/>
    </location>
</feature>
<feature type="transmembrane region" description="Helical" evidence="6">
    <location>
        <begin position="290"/>
        <end position="320"/>
    </location>
</feature>
<evidence type="ECO:0000256" key="2">
    <source>
        <dbReference type="ARBA" id="ARBA00022475"/>
    </source>
</evidence>
<protein>
    <submittedName>
        <fullName evidence="8">ABC transporter permease</fullName>
    </submittedName>
</protein>
<comment type="subcellular location">
    <subcellularLocation>
        <location evidence="1">Cell membrane</location>
        <topology evidence="1">Multi-pass membrane protein</topology>
    </subcellularLocation>
</comment>
<dbReference type="InterPro" id="IPR003838">
    <property type="entry name" value="ABC3_permease_C"/>
</dbReference>
<dbReference type="AlphaFoldDB" id="A0A3E3EEK0"/>
<evidence type="ECO:0000313" key="9">
    <source>
        <dbReference type="Proteomes" id="UP000261032"/>
    </source>
</evidence>